<feature type="transmembrane region" description="Helical" evidence="7">
    <location>
        <begin position="432"/>
        <end position="452"/>
    </location>
</feature>
<reference evidence="9 10" key="1">
    <citation type="submission" date="2020-08" db="EMBL/GenBank/DDBJ databases">
        <title>Sequencing the genomes of 1000 actinobacteria strains.</title>
        <authorList>
            <person name="Klenk H.-P."/>
        </authorList>
    </citation>
    <scope>NUCLEOTIDE SEQUENCE [LARGE SCALE GENOMIC DNA]</scope>
    <source>
        <strain evidence="9 10">DSM 44230</strain>
    </source>
</reference>
<dbReference type="AlphaFoldDB" id="A0A7W7CFZ5"/>
<comment type="similarity">
    <text evidence="2">Belongs to the EccD/Snm4 family.</text>
</comment>
<feature type="transmembrane region" description="Helical" evidence="7">
    <location>
        <begin position="367"/>
        <end position="386"/>
    </location>
</feature>
<sequence>MTSTARRVTVVTPRARMDLALPMASTVAELLPQLVRLAGAQDHPTGPGPGWGLSRLGEAALAPGLTVAAAAVRDGEVLYLSPRERYETPLLFDDVVDAIASSATARSGAWQPTVGRTLGLAAAAILFTAATLLAVAALAGNFFAPIVTGVLAVALLLIGAALTRAYADESAGSTCTATGAGAALLAGMTALPPHNPLPLRPDSLALGLAALTLYAAIAAVLLAHRLAWFGALATAAALGALTAATVLLFDLQAVHAAAVALPVATALGAAAPMIALRFARLPMPTVPADMKSFRADEKPALGPDVMGQTTAAEEILTGLLAAFGAVVLGSAVVLIKSPSMWPALLVGVTGLAWILRSRSYAGTLQRIVVVAAGLGALGVLGVWLGNALPTPWLLAAAAVLAVAGGVSVSYVGRVVRGKHSPQGARLLDALEYTLLISVVPLAGAVLGVYNAIRDAVG</sequence>
<feature type="transmembrane region" description="Helical" evidence="7">
    <location>
        <begin position="117"/>
        <end position="136"/>
    </location>
</feature>
<proteinExistence type="inferred from homology"/>
<keyword evidence="4 7" id="KW-0812">Transmembrane</keyword>
<gene>
    <name evidence="9" type="ORF">HNR67_005201</name>
</gene>
<feature type="transmembrane region" description="Helical" evidence="7">
    <location>
        <begin position="315"/>
        <end position="333"/>
    </location>
</feature>
<dbReference type="Gene3D" id="3.10.20.90">
    <property type="entry name" value="Phosphatidylinositol 3-kinase Catalytic Subunit, Chain A, domain 1"/>
    <property type="match status" value="1"/>
</dbReference>
<keyword evidence="5 7" id="KW-1133">Transmembrane helix</keyword>
<dbReference type="InterPro" id="IPR006707">
    <property type="entry name" value="T7SS_EccD"/>
</dbReference>
<dbReference type="GO" id="GO:0005886">
    <property type="term" value="C:plasma membrane"/>
    <property type="evidence" value="ECO:0007669"/>
    <property type="project" value="UniProtKB-SubCell"/>
</dbReference>
<name>A0A7W7CFZ5_9PSEU</name>
<evidence type="ECO:0000313" key="10">
    <source>
        <dbReference type="Proteomes" id="UP000533598"/>
    </source>
</evidence>
<feature type="transmembrane region" description="Helical" evidence="7">
    <location>
        <begin position="392"/>
        <end position="411"/>
    </location>
</feature>
<feature type="transmembrane region" description="Helical" evidence="7">
    <location>
        <begin position="255"/>
        <end position="276"/>
    </location>
</feature>
<evidence type="ECO:0000256" key="7">
    <source>
        <dbReference type="SAM" id="Phobius"/>
    </source>
</evidence>
<organism evidence="9 10">
    <name type="scientific">Crossiella cryophila</name>
    <dbReference type="NCBI Taxonomy" id="43355"/>
    <lineage>
        <taxon>Bacteria</taxon>
        <taxon>Bacillati</taxon>
        <taxon>Actinomycetota</taxon>
        <taxon>Actinomycetes</taxon>
        <taxon>Pseudonocardiales</taxon>
        <taxon>Pseudonocardiaceae</taxon>
        <taxon>Crossiella</taxon>
    </lineage>
</organism>
<keyword evidence="3" id="KW-1003">Cell membrane</keyword>
<evidence type="ECO:0000256" key="5">
    <source>
        <dbReference type="ARBA" id="ARBA00022989"/>
    </source>
</evidence>
<dbReference type="Pfam" id="PF19053">
    <property type="entry name" value="EccD"/>
    <property type="match status" value="1"/>
</dbReference>
<dbReference type="NCBIfam" id="TIGR03920">
    <property type="entry name" value="T7SS_EccD"/>
    <property type="match status" value="1"/>
</dbReference>
<evidence type="ECO:0000256" key="3">
    <source>
        <dbReference type="ARBA" id="ARBA00022475"/>
    </source>
</evidence>
<keyword evidence="10" id="KW-1185">Reference proteome</keyword>
<evidence type="ECO:0000259" key="8">
    <source>
        <dbReference type="Pfam" id="PF19053"/>
    </source>
</evidence>
<dbReference type="InterPro" id="IPR024962">
    <property type="entry name" value="YukD-like"/>
</dbReference>
<feature type="transmembrane region" description="Helical" evidence="7">
    <location>
        <begin position="229"/>
        <end position="249"/>
    </location>
</feature>
<dbReference type="Pfam" id="PF08817">
    <property type="entry name" value="YukD"/>
    <property type="match status" value="1"/>
</dbReference>
<accession>A0A7W7CFZ5</accession>
<dbReference type="RefSeq" id="WP_185004874.1">
    <property type="nucleotide sequence ID" value="NZ_BAAAUI010000048.1"/>
</dbReference>
<feature type="domain" description="EccD-like transmembrane" evidence="8">
    <location>
        <begin position="116"/>
        <end position="454"/>
    </location>
</feature>
<feature type="transmembrane region" description="Helical" evidence="7">
    <location>
        <begin position="339"/>
        <end position="355"/>
    </location>
</feature>
<evidence type="ECO:0000256" key="1">
    <source>
        <dbReference type="ARBA" id="ARBA00004651"/>
    </source>
</evidence>
<dbReference type="InterPro" id="IPR044049">
    <property type="entry name" value="EccD_transm"/>
</dbReference>
<dbReference type="PIRSF" id="PIRSF017804">
    <property type="entry name" value="Secretion_EccD1"/>
    <property type="match status" value="1"/>
</dbReference>
<dbReference type="EMBL" id="JACHMH010000001">
    <property type="protein sequence ID" value="MBB4679083.1"/>
    <property type="molecule type" value="Genomic_DNA"/>
</dbReference>
<keyword evidence="6 7" id="KW-0472">Membrane</keyword>
<dbReference type="Proteomes" id="UP000533598">
    <property type="component" value="Unassembled WGS sequence"/>
</dbReference>
<comment type="caution">
    <text evidence="9">The sequence shown here is derived from an EMBL/GenBank/DDBJ whole genome shotgun (WGS) entry which is preliminary data.</text>
</comment>
<protein>
    <submittedName>
        <fullName evidence="9">Type VII secretion integral membrane protein EccD</fullName>
    </submittedName>
</protein>
<evidence type="ECO:0000256" key="2">
    <source>
        <dbReference type="ARBA" id="ARBA00006162"/>
    </source>
</evidence>
<feature type="transmembrane region" description="Helical" evidence="7">
    <location>
        <begin position="203"/>
        <end position="222"/>
    </location>
</feature>
<feature type="transmembrane region" description="Helical" evidence="7">
    <location>
        <begin position="174"/>
        <end position="191"/>
    </location>
</feature>
<evidence type="ECO:0000256" key="4">
    <source>
        <dbReference type="ARBA" id="ARBA00022692"/>
    </source>
</evidence>
<feature type="transmembrane region" description="Helical" evidence="7">
    <location>
        <begin position="142"/>
        <end position="162"/>
    </location>
</feature>
<evidence type="ECO:0000313" key="9">
    <source>
        <dbReference type="EMBL" id="MBB4679083.1"/>
    </source>
</evidence>
<evidence type="ECO:0000256" key="6">
    <source>
        <dbReference type="ARBA" id="ARBA00023136"/>
    </source>
</evidence>
<comment type="subcellular location">
    <subcellularLocation>
        <location evidence="1">Cell membrane</location>
        <topology evidence="1">Multi-pass membrane protein</topology>
    </subcellularLocation>
</comment>